<sequence length="307" mass="34567">MKEEEEELTNGTFIHLTKQNGRAATSNPCSVRVWYLRPILVPQPSRPRHSSTMVFKWDVDNVEIFRILVRQYERAYGRKTIRRSLRDASDVEFQQLYRFTKDVVHYLIEELTPDLKPKNSSGSPPYRVYRTSIGSQLEGGVCKVIRWTLFVFVNAFSSSSTYIRRLHVSESANAEASRRGYTRPSLSEWRHVVPVTVPHESDRGLTLSSRASSMCVGAADDAMGGSTCTPRSGAGGSILKKLIGQCARAQYPTRSPDPSLRVSVRSPGREPCSHTALHRELGDVGRYASRIKIEKARTETTHETLPL</sequence>
<name>A0A4C1T133_EUMVA</name>
<keyword evidence="3" id="KW-1185">Reference proteome</keyword>
<proteinExistence type="predicted"/>
<evidence type="ECO:0000256" key="1">
    <source>
        <dbReference type="SAM" id="MobiDB-lite"/>
    </source>
</evidence>
<reference evidence="2 3" key="1">
    <citation type="journal article" date="2019" name="Commun. Biol.">
        <title>The bagworm genome reveals a unique fibroin gene that provides high tensile strength.</title>
        <authorList>
            <person name="Kono N."/>
            <person name="Nakamura H."/>
            <person name="Ohtoshi R."/>
            <person name="Tomita M."/>
            <person name="Numata K."/>
            <person name="Arakawa K."/>
        </authorList>
    </citation>
    <scope>NUCLEOTIDE SEQUENCE [LARGE SCALE GENOMIC DNA]</scope>
</reference>
<evidence type="ECO:0000313" key="2">
    <source>
        <dbReference type="EMBL" id="GBP08192.1"/>
    </source>
</evidence>
<evidence type="ECO:0000313" key="3">
    <source>
        <dbReference type="Proteomes" id="UP000299102"/>
    </source>
</evidence>
<feature type="region of interest" description="Disordered" evidence="1">
    <location>
        <begin position="250"/>
        <end position="273"/>
    </location>
</feature>
<protein>
    <submittedName>
        <fullName evidence="2">Uncharacterized protein</fullName>
    </submittedName>
</protein>
<dbReference type="Proteomes" id="UP000299102">
    <property type="component" value="Unassembled WGS sequence"/>
</dbReference>
<organism evidence="2 3">
    <name type="scientific">Eumeta variegata</name>
    <name type="common">Bagworm moth</name>
    <name type="synonym">Eumeta japonica</name>
    <dbReference type="NCBI Taxonomy" id="151549"/>
    <lineage>
        <taxon>Eukaryota</taxon>
        <taxon>Metazoa</taxon>
        <taxon>Ecdysozoa</taxon>
        <taxon>Arthropoda</taxon>
        <taxon>Hexapoda</taxon>
        <taxon>Insecta</taxon>
        <taxon>Pterygota</taxon>
        <taxon>Neoptera</taxon>
        <taxon>Endopterygota</taxon>
        <taxon>Lepidoptera</taxon>
        <taxon>Glossata</taxon>
        <taxon>Ditrysia</taxon>
        <taxon>Tineoidea</taxon>
        <taxon>Psychidae</taxon>
        <taxon>Oiketicinae</taxon>
        <taxon>Eumeta</taxon>
    </lineage>
</organism>
<dbReference type="AlphaFoldDB" id="A0A4C1T133"/>
<gene>
    <name evidence="2" type="ORF">EVAR_78698_1</name>
</gene>
<accession>A0A4C1T133</accession>
<comment type="caution">
    <text evidence="2">The sequence shown here is derived from an EMBL/GenBank/DDBJ whole genome shotgun (WGS) entry which is preliminary data.</text>
</comment>
<dbReference type="EMBL" id="BGZK01000030">
    <property type="protein sequence ID" value="GBP08192.1"/>
    <property type="molecule type" value="Genomic_DNA"/>
</dbReference>